<evidence type="ECO:0000313" key="6">
    <source>
        <dbReference type="Proteomes" id="UP000663499"/>
    </source>
</evidence>
<dbReference type="InterPro" id="IPR036388">
    <property type="entry name" value="WH-like_DNA-bd_sf"/>
</dbReference>
<dbReference type="AlphaFoldDB" id="A0A975AI17"/>
<evidence type="ECO:0000259" key="4">
    <source>
        <dbReference type="PROSITE" id="PS50949"/>
    </source>
</evidence>
<keyword evidence="2" id="KW-0238">DNA-binding</keyword>
<protein>
    <submittedName>
        <fullName evidence="5">GntR family transcriptional regulator</fullName>
    </submittedName>
</protein>
<evidence type="ECO:0000256" key="1">
    <source>
        <dbReference type="ARBA" id="ARBA00023015"/>
    </source>
</evidence>
<dbReference type="InterPro" id="IPR000524">
    <property type="entry name" value="Tscrpt_reg_HTH_GntR"/>
</dbReference>
<reference evidence="5" key="1">
    <citation type="submission" date="2021-03" db="EMBL/GenBank/DDBJ databases">
        <title>Alkalibacter marinus sp. nov., isolated from tidal flat sediment.</title>
        <authorList>
            <person name="Namirimu T."/>
            <person name="Yang J.-A."/>
            <person name="Yang S.-H."/>
            <person name="Kim Y.-J."/>
            <person name="Kwon K.K."/>
        </authorList>
    </citation>
    <scope>NUCLEOTIDE SEQUENCE</scope>
    <source>
        <strain evidence="5">ES005</strain>
    </source>
</reference>
<name>A0A975AI17_9FIRM</name>
<dbReference type="Proteomes" id="UP000663499">
    <property type="component" value="Chromosome"/>
</dbReference>
<organism evidence="5 6">
    <name type="scientific">Alkalibacter rhizosphaerae</name>
    <dbReference type="NCBI Taxonomy" id="2815577"/>
    <lineage>
        <taxon>Bacteria</taxon>
        <taxon>Bacillati</taxon>
        <taxon>Bacillota</taxon>
        <taxon>Clostridia</taxon>
        <taxon>Eubacteriales</taxon>
        <taxon>Eubacteriaceae</taxon>
        <taxon>Alkalibacter</taxon>
    </lineage>
</organism>
<dbReference type="SMART" id="SM00895">
    <property type="entry name" value="FCD"/>
    <property type="match status" value="1"/>
</dbReference>
<dbReference type="PANTHER" id="PTHR43537:SF6">
    <property type="entry name" value="HTH-TYPE TRANSCRIPTIONAL REPRESSOR RSPR"/>
    <property type="match status" value="1"/>
</dbReference>
<dbReference type="PROSITE" id="PS50949">
    <property type="entry name" value="HTH_GNTR"/>
    <property type="match status" value="1"/>
</dbReference>
<dbReference type="RefSeq" id="WP_207300538.1">
    <property type="nucleotide sequence ID" value="NZ_CP071444.1"/>
</dbReference>
<dbReference type="InterPro" id="IPR008920">
    <property type="entry name" value="TF_FadR/GntR_C"/>
</dbReference>
<keyword evidence="6" id="KW-1185">Reference proteome</keyword>
<evidence type="ECO:0000256" key="3">
    <source>
        <dbReference type="ARBA" id="ARBA00023163"/>
    </source>
</evidence>
<dbReference type="PRINTS" id="PR00035">
    <property type="entry name" value="HTHGNTR"/>
</dbReference>
<dbReference type="GO" id="GO:0003700">
    <property type="term" value="F:DNA-binding transcription factor activity"/>
    <property type="evidence" value="ECO:0007669"/>
    <property type="project" value="InterPro"/>
</dbReference>
<keyword evidence="3" id="KW-0804">Transcription</keyword>
<sequence>MVVLEKIKKENNQSVGEYVYDTIKKNIINLNIKPGDRISEKEIADMLELSRTPVREAFIKLSKEGVVYVLPQRGTYISKIDLDQVEEARFIRGSLEKAVMGLAVKKGISKEYAKAIESSLKLQKKYIDNKEYEAFLEEDEAFHKLIFAATNKCRSWEVIEQVNTQYKRVRLLSFELYHSLETVYEQHVAIYEAIVTKDLKKAEEIVGEHVVKILADQLELQKKYPGYFKENEEKIQ</sequence>
<gene>
    <name evidence="5" type="ORF">J0B03_03795</name>
</gene>
<dbReference type="PANTHER" id="PTHR43537">
    <property type="entry name" value="TRANSCRIPTIONAL REGULATOR, GNTR FAMILY"/>
    <property type="match status" value="1"/>
</dbReference>
<dbReference type="SUPFAM" id="SSF46785">
    <property type="entry name" value="Winged helix' DNA-binding domain"/>
    <property type="match status" value="1"/>
</dbReference>
<dbReference type="KEGG" id="alka:J0B03_03795"/>
<dbReference type="CDD" id="cd07377">
    <property type="entry name" value="WHTH_GntR"/>
    <property type="match status" value="1"/>
</dbReference>
<dbReference type="SMART" id="SM00345">
    <property type="entry name" value="HTH_GNTR"/>
    <property type="match status" value="1"/>
</dbReference>
<dbReference type="EMBL" id="CP071444">
    <property type="protein sequence ID" value="QSX09199.1"/>
    <property type="molecule type" value="Genomic_DNA"/>
</dbReference>
<dbReference type="InterPro" id="IPR036390">
    <property type="entry name" value="WH_DNA-bd_sf"/>
</dbReference>
<proteinExistence type="predicted"/>
<dbReference type="SUPFAM" id="SSF48008">
    <property type="entry name" value="GntR ligand-binding domain-like"/>
    <property type="match status" value="1"/>
</dbReference>
<dbReference type="Gene3D" id="1.10.10.10">
    <property type="entry name" value="Winged helix-like DNA-binding domain superfamily/Winged helix DNA-binding domain"/>
    <property type="match status" value="1"/>
</dbReference>
<dbReference type="Pfam" id="PF00392">
    <property type="entry name" value="GntR"/>
    <property type="match status" value="1"/>
</dbReference>
<dbReference type="Gene3D" id="1.20.120.530">
    <property type="entry name" value="GntR ligand-binding domain-like"/>
    <property type="match status" value="1"/>
</dbReference>
<feature type="domain" description="HTH gntR-type" evidence="4">
    <location>
        <begin position="13"/>
        <end position="80"/>
    </location>
</feature>
<evidence type="ECO:0000313" key="5">
    <source>
        <dbReference type="EMBL" id="QSX09199.1"/>
    </source>
</evidence>
<dbReference type="GO" id="GO:0003677">
    <property type="term" value="F:DNA binding"/>
    <property type="evidence" value="ECO:0007669"/>
    <property type="project" value="UniProtKB-KW"/>
</dbReference>
<accession>A0A975AI17</accession>
<dbReference type="Pfam" id="PF07729">
    <property type="entry name" value="FCD"/>
    <property type="match status" value="1"/>
</dbReference>
<dbReference type="InterPro" id="IPR011711">
    <property type="entry name" value="GntR_C"/>
</dbReference>
<keyword evidence="1" id="KW-0805">Transcription regulation</keyword>
<evidence type="ECO:0000256" key="2">
    <source>
        <dbReference type="ARBA" id="ARBA00023125"/>
    </source>
</evidence>